<keyword evidence="2" id="KW-0813">Transport</keyword>
<name>A0A7S4B2K6_CHRCT</name>
<gene>
    <name evidence="6" type="ORF">PCAR00345_LOCUS4382</name>
</gene>
<dbReference type="GO" id="GO:0046961">
    <property type="term" value="F:proton-transporting ATPase activity, rotational mechanism"/>
    <property type="evidence" value="ECO:0007669"/>
    <property type="project" value="InterPro"/>
</dbReference>
<keyword evidence="3" id="KW-0406">Ion transport</keyword>
<keyword evidence="4" id="KW-0175">Coiled coil</keyword>
<accession>A0A7S4B2K6</accession>
<evidence type="ECO:0000313" key="6">
    <source>
        <dbReference type="EMBL" id="CAE0751797.1"/>
    </source>
</evidence>
<comment type="similarity">
    <text evidence="1">Belongs to the V-ATPase D subunit family.</text>
</comment>
<feature type="region of interest" description="Disordered" evidence="5">
    <location>
        <begin position="209"/>
        <end position="251"/>
    </location>
</feature>
<evidence type="ECO:0000256" key="5">
    <source>
        <dbReference type="SAM" id="MobiDB-lite"/>
    </source>
</evidence>
<reference evidence="6" key="1">
    <citation type="submission" date="2021-01" db="EMBL/GenBank/DDBJ databases">
        <authorList>
            <person name="Corre E."/>
            <person name="Pelletier E."/>
            <person name="Niang G."/>
            <person name="Scheremetjew M."/>
            <person name="Finn R."/>
            <person name="Kale V."/>
            <person name="Holt S."/>
            <person name="Cochrane G."/>
            <person name="Meng A."/>
            <person name="Brown T."/>
            <person name="Cohen L."/>
        </authorList>
    </citation>
    <scope>NUCLEOTIDE SEQUENCE</scope>
    <source>
        <strain evidence="6">CCMP645</strain>
    </source>
</reference>
<organism evidence="6">
    <name type="scientific">Chrysotila carterae</name>
    <name type="common">Marine alga</name>
    <name type="synonym">Syracosphaera carterae</name>
    <dbReference type="NCBI Taxonomy" id="13221"/>
    <lineage>
        <taxon>Eukaryota</taxon>
        <taxon>Haptista</taxon>
        <taxon>Haptophyta</taxon>
        <taxon>Prymnesiophyceae</taxon>
        <taxon>Isochrysidales</taxon>
        <taxon>Isochrysidaceae</taxon>
        <taxon>Chrysotila</taxon>
    </lineage>
</organism>
<dbReference type="PANTHER" id="PTHR11671">
    <property type="entry name" value="V-TYPE ATP SYNTHASE SUBUNIT D"/>
    <property type="match status" value="1"/>
</dbReference>
<feature type="coiled-coil region" evidence="4">
    <location>
        <begin position="31"/>
        <end position="58"/>
    </location>
</feature>
<evidence type="ECO:0000256" key="1">
    <source>
        <dbReference type="ARBA" id="ARBA00005850"/>
    </source>
</evidence>
<proteinExistence type="inferred from homology"/>
<evidence type="ECO:0000256" key="2">
    <source>
        <dbReference type="ARBA" id="ARBA00022448"/>
    </source>
</evidence>
<evidence type="ECO:0008006" key="7">
    <source>
        <dbReference type="Google" id="ProtNLM"/>
    </source>
</evidence>
<evidence type="ECO:0000256" key="3">
    <source>
        <dbReference type="ARBA" id="ARBA00023065"/>
    </source>
</evidence>
<feature type="compositionally biased region" description="Low complexity" evidence="5">
    <location>
        <begin position="227"/>
        <end position="242"/>
    </location>
</feature>
<feature type="compositionally biased region" description="Basic and acidic residues" evidence="5">
    <location>
        <begin position="209"/>
        <end position="226"/>
    </location>
</feature>
<dbReference type="HAMAP" id="MF_00271">
    <property type="entry name" value="ATP_synth_D_arch"/>
    <property type="match status" value="1"/>
</dbReference>
<sequence length="251" mass="27247">MSSGGARLNVFPTRQNLQVMKVKLVGAKKGHSLLKKKADALTMRLRNLLRNILEAKEAMGLAFKEGNFALAEVKYAAGDIRPMVIENVGTAAKRVETRIDNIAGVKVPVFKAIDKADAGSGSDNTGLSKGGQQISKARVTFAKSVDVLVQLATLQTSFTILDEAIKVTSRRVNALDSVVIPRIANTVAYIKAELDELEREEFFRLKRSQDKKRKELAEKEGEKKQALADAAAAAAPPASMLAKPEDKDVVF</sequence>
<dbReference type="InterPro" id="IPR002699">
    <property type="entry name" value="V_ATPase_D"/>
</dbReference>
<protein>
    <recommendedName>
        <fullName evidence="7">V-type proton ATPase subunit D</fullName>
    </recommendedName>
</protein>
<dbReference type="EMBL" id="HBIZ01007641">
    <property type="protein sequence ID" value="CAE0751797.1"/>
    <property type="molecule type" value="Transcribed_RNA"/>
</dbReference>
<evidence type="ECO:0000256" key="4">
    <source>
        <dbReference type="SAM" id="Coils"/>
    </source>
</evidence>
<dbReference type="NCBIfam" id="TIGR00309">
    <property type="entry name" value="V_ATPase_subD"/>
    <property type="match status" value="1"/>
</dbReference>
<dbReference type="Gene3D" id="1.10.287.3240">
    <property type="match status" value="1"/>
</dbReference>
<dbReference type="AlphaFoldDB" id="A0A7S4B2K6"/>
<dbReference type="Pfam" id="PF01813">
    <property type="entry name" value="ATP-synt_D"/>
    <property type="match status" value="1"/>
</dbReference>